<dbReference type="Proteomes" id="UP000501690">
    <property type="component" value="Linkage Group LG4"/>
</dbReference>
<keyword evidence="2" id="KW-1185">Reference proteome</keyword>
<organism evidence="1 2">
    <name type="scientific">Vigna unguiculata</name>
    <name type="common">Cowpea</name>
    <dbReference type="NCBI Taxonomy" id="3917"/>
    <lineage>
        <taxon>Eukaryota</taxon>
        <taxon>Viridiplantae</taxon>
        <taxon>Streptophyta</taxon>
        <taxon>Embryophyta</taxon>
        <taxon>Tracheophyta</taxon>
        <taxon>Spermatophyta</taxon>
        <taxon>Magnoliopsida</taxon>
        <taxon>eudicotyledons</taxon>
        <taxon>Gunneridae</taxon>
        <taxon>Pentapetalae</taxon>
        <taxon>rosids</taxon>
        <taxon>fabids</taxon>
        <taxon>Fabales</taxon>
        <taxon>Fabaceae</taxon>
        <taxon>Papilionoideae</taxon>
        <taxon>50 kb inversion clade</taxon>
        <taxon>NPAAA clade</taxon>
        <taxon>indigoferoid/millettioid clade</taxon>
        <taxon>Phaseoleae</taxon>
        <taxon>Vigna</taxon>
    </lineage>
</organism>
<dbReference type="EMBL" id="CP039348">
    <property type="protein sequence ID" value="QCD89551.1"/>
    <property type="molecule type" value="Genomic_DNA"/>
</dbReference>
<gene>
    <name evidence="1" type="ORF">DEO72_LG4g497</name>
</gene>
<dbReference type="AlphaFoldDB" id="A0A4D6LLT3"/>
<sequence length="76" mass="9041">MMNTRDLEARKRDEEHTKRFEHLELAIANLYTQKSHAETSSVTEQPQIQPFHVRNVKLDFPRFDVLAQVVESTWFV</sequence>
<protein>
    <submittedName>
        <fullName evidence="1">Uncharacterized protein</fullName>
    </submittedName>
</protein>
<evidence type="ECO:0000313" key="1">
    <source>
        <dbReference type="EMBL" id="QCD89551.1"/>
    </source>
</evidence>
<reference evidence="1 2" key="1">
    <citation type="submission" date="2019-04" db="EMBL/GenBank/DDBJ databases">
        <title>An improved genome assembly and genetic linkage map for asparagus bean, Vigna unguiculata ssp. sesquipedialis.</title>
        <authorList>
            <person name="Xia Q."/>
            <person name="Zhang R."/>
            <person name="Dong Y."/>
        </authorList>
    </citation>
    <scope>NUCLEOTIDE SEQUENCE [LARGE SCALE GENOMIC DNA]</scope>
    <source>
        <tissue evidence="1">Leaf</tissue>
    </source>
</reference>
<evidence type="ECO:0000313" key="2">
    <source>
        <dbReference type="Proteomes" id="UP000501690"/>
    </source>
</evidence>
<proteinExistence type="predicted"/>
<accession>A0A4D6LLT3</accession>
<name>A0A4D6LLT3_VIGUN</name>